<dbReference type="EMBL" id="GL451577">
    <property type="protein sequence ID" value="EFN79016.1"/>
    <property type="molecule type" value="Genomic_DNA"/>
</dbReference>
<accession>E2BZB0</accession>
<protein>
    <submittedName>
        <fullName evidence="1">Uncharacterized protein</fullName>
    </submittedName>
</protein>
<reference evidence="1 2" key="1">
    <citation type="journal article" date="2010" name="Science">
        <title>Genomic comparison of the ants Camponotus floridanus and Harpegnathos saltator.</title>
        <authorList>
            <person name="Bonasio R."/>
            <person name="Zhang G."/>
            <person name="Ye C."/>
            <person name="Mutti N.S."/>
            <person name="Fang X."/>
            <person name="Qin N."/>
            <person name="Donahue G."/>
            <person name="Yang P."/>
            <person name="Li Q."/>
            <person name="Li C."/>
            <person name="Zhang P."/>
            <person name="Huang Z."/>
            <person name="Berger S.L."/>
            <person name="Reinberg D."/>
            <person name="Wang J."/>
            <person name="Liebig J."/>
        </authorList>
    </citation>
    <scope>NUCLEOTIDE SEQUENCE [LARGE SCALE GENOMIC DNA]</scope>
    <source>
        <strain evidence="1 2">R22 G/1</strain>
    </source>
</reference>
<gene>
    <name evidence="1" type="ORF">EAI_12172</name>
</gene>
<dbReference type="InParanoid" id="E2BZB0"/>
<keyword evidence="2" id="KW-1185">Reference proteome</keyword>
<sequence>MLELLGKTSSLHSDVVMMMMPLLLGVMLGVVLAAPVRRVRVVDDVDAEARRLASPDLDDAALGDSQLLLATLFSILSSLSSMLTVKATQWCGTSFTVVPIGVTVVAGSNFTKAACSSRASIFVGPNICGIWRSNGELILVETQALLFAFEFAGRRTSHYLQQDFSAKLSRPRGVKLASNGILKGERRNHNFDLIPSILTSIEILEAPWQI</sequence>
<proteinExistence type="predicted"/>
<evidence type="ECO:0000313" key="1">
    <source>
        <dbReference type="EMBL" id="EFN79016.1"/>
    </source>
</evidence>
<organism evidence="2">
    <name type="scientific">Harpegnathos saltator</name>
    <name type="common">Jerdon's jumping ant</name>
    <dbReference type="NCBI Taxonomy" id="610380"/>
    <lineage>
        <taxon>Eukaryota</taxon>
        <taxon>Metazoa</taxon>
        <taxon>Ecdysozoa</taxon>
        <taxon>Arthropoda</taxon>
        <taxon>Hexapoda</taxon>
        <taxon>Insecta</taxon>
        <taxon>Pterygota</taxon>
        <taxon>Neoptera</taxon>
        <taxon>Endopterygota</taxon>
        <taxon>Hymenoptera</taxon>
        <taxon>Apocrita</taxon>
        <taxon>Aculeata</taxon>
        <taxon>Formicoidea</taxon>
        <taxon>Formicidae</taxon>
        <taxon>Ponerinae</taxon>
        <taxon>Ponerini</taxon>
        <taxon>Harpegnathos</taxon>
    </lineage>
</organism>
<dbReference type="AlphaFoldDB" id="E2BZB0"/>
<name>E2BZB0_HARSA</name>
<evidence type="ECO:0000313" key="2">
    <source>
        <dbReference type="Proteomes" id="UP000008237"/>
    </source>
</evidence>
<dbReference type="Proteomes" id="UP000008237">
    <property type="component" value="Unassembled WGS sequence"/>
</dbReference>